<dbReference type="GO" id="GO:0004803">
    <property type="term" value="F:transposase activity"/>
    <property type="evidence" value="ECO:0007669"/>
    <property type="project" value="InterPro"/>
</dbReference>
<keyword evidence="4" id="KW-1185">Reference proteome</keyword>
<dbReference type="InterPro" id="IPR002514">
    <property type="entry name" value="Transposase_8"/>
</dbReference>
<name>A0A6G8FKX0_9MICO</name>
<dbReference type="EMBL" id="CP049934">
    <property type="protein sequence ID" value="QIM16933.1"/>
    <property type="molecule type" value="Genomic_DNA"/>
</dbReference>
<gene>
    <name evidence="2" type="ORF">G7067_11830</name>
    <name evidence="3" type="ORF">G7067_13230</name>
</gene>
<feature type="region of interest" description="Disordered" evidence="1">
    <location>
        <begin position="1"/>
        <end position="29"/>
    </location>
</feature>
<proteinExistence type="predicted"/>
<dbReference type="EMBL" id="CP049934">
    <property type="protein sequence ID" value="QIM17152.1"/>
    <property type="molecule type" value="Genomic_DNA"/>
</dbReference>
<reference evidence="2 4" key="1">
    <citation type="submission" date="2020-03" db="EMBL/GenBank/DDBJ databases">
        <title>Leucobacter sp. nov., isolated from beetles.</title>
        <authorList>
            <person name="Hyun D.-W."/>
            <person name="Bae J.-W."/>
        </authorList>
    </citation>
    <scope>NUCLEOTIDE SEQUENCE [LARGE SCALE GENOMIC DNA]</scope>
    <source>
        <strain evidence="2 4">HDW9B</strain>
    </source>
</reference>
<evidence type="ECO:0000256" key="1">
    <source>
        <dbReference type="SAM" id="MobiDB-lite"/>
    </source>
</evidence>
<dbReference type="RefSeq" id="WP_166324621.1">
    <property type="nucleotide sequence ID" value="NZ_CP049934.1"/>
</dbReference>
<evidence type="ECO:0000313" key="3">
    <source>
        <dbReference type="EMBL" id="QIM17152.1"/>
    </source>
</evidence>
<dbReference type="Pfam" id="PF01527">
    <property type="entry name" value="HTH_Tnp_1"/>
    <property type="match status" value="1"/>
</dbReference>
<sequence>MTTIDMLPELPEESEPSTADTASGPRADYAKRRTFTAEYKRQIVAEYDQAAHGEKGSILRRERLYDSHIQEWRAANTAGLLATGTRKGRPAGSARTAEQKRIVELERENAKLRGEALKKDRVIADRDAALEVLGKGVSFLEALSSRNRS</sequence>
<dbReference type="SUPFAM" id="SSF46689">
    <property type="entry name" value="Homeodomain-like"/>
    <property type="match status" value="1"/>
</dbReference>
<dbReference type="KEGG" id="lins:G7067_11830"/>
<evidence type="ECO:0000313" key="2">
    <source>
        <dbReference type="EMBL" id="QIM16933.1"/>
    </source>
</evidence>
<accession>A0A6G8FKX0</accession>
<dbReference type="GO" id="GO:0006313">
    <property type="term" value="P:DNA transposition"/>
    <property type="evidence" value="ECO:0007669"/>
    <property type="project" value="InterPro"/>
</dbReference>
<protein>
    <submittedName>
        <fullName evidence="2">Transposase</fullName>
    </submittedName>
</protein>
<organism evidence="2 4">
    <name type="scientific">Leucobacter insecticola</name>
    <dbReference type="NCBI Taxonomy" id="2714934"/>
    <lineage>
        <taxon>Bacteria</taxon>
        <taxon>Bacillati</taxon>
        <taxon>Actinomycetota</taxon>
        <taxon>Actinomycetes</taxon>
        <taxon>Micrococcales</taxon>
        <taxon>Microbacteriaceae</taxon>
        <taxon>Leucobacter</taxon>
    </lineage>
</organism>
<dbReference type="Proteomes" id="UP000501387">
    <property type="component" value="Chromosome"/>
</dbReference>
<dbReference type="GO" id="GO:0003677">
    <property type="term" value="F:DNA binding"/>
    <property type="evidence" value="ECO:0007669"/>
    <property type="project" value="InterPro"/>
</dbReference>
<evidence type="ECO:0000313" key="4">
    <source>
        <dbReference type="Proteomes" id="UP000501387"/>
    </source>
</evidence>
<dbReference type="AlphaFoldDB" id="A0A6G8FKX0"/>
<dbReference type="KEGG" id="lins:G7067_13230"/>
<dbReference type="InterPro" id="IPR009057">
    <property type="entry name" value="Homeodomain-like_sf"/>
</dbReference>